<comment type="similarity">
    <text evidence="1">Belongs to the ARG7 family.</text>
</comment>
<dbReference type="GO" id="GO:0009733">
    <property type="term" value="P:response to auxin"/>
    <property type="evidence" value="ECO:0007669"/>
    <property type="project" value="InterPro"/>
</dbReference>
<evidence type="ECO:0000313" key="3">
    <source>
        <dbReference type="Proteomes" id="UP001359559"/>
    </source>
</evidence>
<dbReference type="Proteomes" id="UP001359559">
    <property type="component" value="Unassembled WGS sequence"/>
</dbReference>
<proteinExistence type="inferred from homology"/>
<sequence length="133" mass="14916">MAKLMSVRSSRKNKGASGIVMLKLVVKRLLMGRNREGYVPEDVKEGHFAVIAEGGDHHEQKRFVLPISCLTNPNFLRLLEQAAEEYGFDHEGALTIPCRPTELETILAQHCSHHETETLSSTCNKTIVFKTIN</sequence>
<comment type="caution">
    <text evidence="2">The sequence shown here is derived from an EMBL/GenBank/DDBJ whole genome shotgun (WGS) entry which is preliminary data.</text>
</comment>
<dbReference type="AlphaFoldDB" id="A0AAN9F930"/>
<gene>
    <name evidence="2" type="ORF">RJT34_28614</name>
</gene>
<dbReference type="PANTHER" id="PTHR31374">
    <property type="entry name" value="AUXIN-INDUCED PROTEIN-LIKE-RELATED"/>
    <property type="match status" value="1"/>
</dbReference>
<accession>A0AAN9F930</accession>
<dbReference type="EMBL" id="JAYKXN010000007">
    <property type="protein sequence ID" value="KAK7272177.1"/>
    <property type="molecule type" value="Genomic_DNA"/>
</dbReference>
<name>A0AAN9F930_CLITE</name>
<evidence type="ECO:0000313" key="2">
    <source>
        <dbReference type="EMBL" id="KAK7272177.1"/>
    </source>
</evidence>
<keyword evidence="3" id="KW-1185">Reference proteome</keyword>
<organism evidence="2 3">
    <name type="scientific">Clitoria ternatea</name>
    <name type="common">Butterfly pea</name>
    <dbReference type="NCBI Taxonomy" id="43366"/>
    <lineage>
        <taxon>Eukaryota</taxon>
        <taxon>Viridiplantae</taxon>
        <taxon>Streptophyta</taxon>
        <taxon>Embryophyta</taxon>
        <taxon>Tracheophyta</taxon>
        <taxon>Spermatophyta</taxon>
        <taxon>Magnoliopsida</taxon>
        <taxon>eudicotyledons</taxon>
        <taxon>Gunneridae</taxon>
        <taxon>Pentapetalae</taxon>
        <taxon>rosids</taxon>
        <taxon>fabids</taxon>
        <taxon>Fabales</taxon>
        <taxon>Fabaceae</taxon>
        <taxon>Papilionoideae</taxon>
        <taxon>50 kb inversion clade</taxon>
        <taxon>NPAAA clade</taxon>
        <taxon>indigoferoid/millettioid clade</taxon>
        <taxon>Phaseoleae</taxon>
        <taxon>Clitoria</taxon>
    </lineage>
</organism>
<protein>
    <submittedName>
        <fullName evidence="2">Uncharacterized protein</fullName>
    </submittedName>
</protein>
<dbReference type="PANTHER" id="PTHR31374:SF264">
    <property type="entry name" value="AUXIN-RESPONSIVE PROTEIN SAUR36-LIKE"/>
    <property type="match status" value="1"/>
</dbReference>
<dbReference type="Pfam" id="PF02519">
    <property type="entry name" value="Auxin_inducible"/>
    <property type="match status" value="1"/>
</dbReference>
<reference evidence="2 3" key="1">
    <citation type="submission" date="2024-01" db="EMBL/GenBank/DDBJ databases">
        <title>The genomes of 5 underutilized Papilionoideae crops provide insights into root nodulation and disease resistance.</title>
        <authorList>
            <person name="Yuan L."/>
        </authorList>
    </citation>
    <scope>NUCLEOTIDE SEQUENCE [LARGE SCALE GENOMIC DNA]</scope>
    <source>
        <strain evidence="2">LY-2023</strain>
        <tissue evidence="2">Leaf</tissue>
    </source>
</reference>
<dbReference type="InterPro" id="IPR003676">
    <property type="entry name" value="SAUR_fam"/>
</dbReference>
<evidence type="ECO:0000256" key="1">
    <source>
        <dbReference type="ARBA" id="ARBA00006974"/>
    </source>
</evidence>